<sequence length="211" mass="22974">MRTLLVFIACSLAAVMAAPPQNKGIFINLENGELCFNSLQCKSSCCHRTSGVSLARCVYLAADKQECSVKTLYGTYYRCPCESGLKCKSGISIGGSITNTNFGVCYDPSEVSVTRQNLLKQTHPVPLNSSSTLLLTLTNGSAVADAVSLKHRTAWMTSSQHSWIAMEWSDPSPPPLLYQINQCFATDLLHASCFTHSVITDSYLIIHIVLT</sequence>
<feature type="domain" description="Colipase C-terminal" evidence="13">
    <location>
        <begin position="65"/>
        <end position="107"/>
    </location>
</feature>
<name>A0ABR0Y067_HUSHU</name>
<keyword evidence="9" id="KW-0443">Lipid metabolism</keyword>
<gene>
    <name evidence="14" type="ORF">HHUSO_G36929</name>
</gene>
<dbReference type="InterPro" id="IPR017914">
    <property type="entry name" value="Colipase_C"/>
</dbReference>
<protein>
    <submittedName>
        <fullName evidence="14">Colipase-like</fullName>
    </submittedName>
</protein>
<evidence type="ECO:0000256" key="1">
    <source>
        <dbReference type="ARBA" id="ARBA00002722"/>
    </source>
</evidence>
<evidence type="ECO:0000256" key="7">
    <source>
        <dbReference type="ARBA" id="ARBA00022757"/>
    </source>
</evidence>
<dbReference type="CDD" id="cd23011">
    <property type="entry name" value="CLPS"/>
    <property type="match status" value="1"/>
</dbReference>
<dbReference type="Pfam" id="PF02740">
    <property type="entry name" value="Colipase_C"/>
    <property type="match status" value="1"/>
</dbReference>
<evidence type="ECO:0000256" key="11">
    <source>
        <dbReference type="SAM" id="SignalP"/>
    </source>
</evidence>
<evidence type="ECO:0000256" key="8">
    <source>
        <dbReference type="ARBA" id="ARBA00022963"/>
    </source>
</evidence>
<evidence type="ECO:0000256" key="10">
    <source>
        <dbReference type="ARBA" id="ARBA00023157"/>
    </source>
</evidence>
<comment type="function">
    <text evidence="2">Colipase is a cofactor of pancreatic lipase. It allows the lipase to anchor itself to the lipid-water interface. Without colipase the enzyme is washed off by bile salts, which have an inhibitory effect on the lipase.</text>
</comment>
<keyword evidence="6 11" id="KW-0732">Signal</keyword>
<dbReference type="InterPro" id="IPR017913">
    <property type="entry name" value="Colipase_N"/>
</dbReference>
<accession>A0ABR0Y067</accession>
<dbReference type="PRINTS" id="PR00128">
    <property type="entry name" value="COLIPASE"/>
</dbReference>
<evidence type="ECO:0000259" key="12">
    <source>
        <dbReference type="Pfam" id="PF01114"/>
    </source>
</evidence>
<dbReference type="Proteomes" id="UP001369086">
    <property type="component" value="Unassembled WGS sequence"/>
</dbReference>
<keyword evidence="8" id="KW-0442">Lipid degradation</keyword>
<evidence type="ECO:0000256" key="2">
    <source>
        <dbReference type="ARBA" id="ARBA00003508"/>
    </source>
</evidence>
<evidence type="ECO:0000313" key="15">
    <source>
        <dbReference type="Proteomes" id="UP001369086"/>
    </source>
</evidence>
<keyword evidence="5" id="KW-0964">Secreted</keyword>
<comment type="caution">
    <text evidence="14">The sequence shown here is derived from an EMBL/GenBank/DDBJ whole genome shotgun (WGS) entry which is preliminary data.</text>
</comment>
<evidence type="ECO:0000256" key="4">
    <source>
        <dbReference type="ARBA" id="ARBA00011263"/>
    </source>
</evidence>
<dbReference type="InterPro" id="IPR047576">
    <property type="entry name" value="CLPS_chr"/>
</dbReference>
<comment type="subunit">
    <text evidence="4">Forms a 1:1 stoichiometric complex with pancreatic lipase.</text>
</comment>
<organism evidence="14 15">
    <name type="scientific">Huso huso</name>
    <name type="common">Beluga</name>
    <name type="synonym">Acipenser huso</name>
    <dbReference type="NCBI Taxonomy" id="61971"/>
    <lineage>
        <taxon>Eukaryota</taxon>
        <taxon>Metazoa</taxon>
        <taxon>Chordata</taxon>
        <taxon>Craniata</taxon>
        <taxon>Vertebrata</taxon>
        <taxon>Euteleostomi</taxon>
        <taxon>Actinopterygii</taxon>
        <taxon>Chondrostei</taxon>
        <taxon>Acipenseriformes</taxon>
        <taxon>Acipenseridae</taxon>
        <taxon>Huso</taxon>
    </lineage>
</organism>
<feature type="signal peptide" evidence="11">
    <location>
        <begin position="1"/>
        <end position="17"/>
    </location>
</feature>
<keyword evidence="10" id="KW-1015">Disulfide bond</keyword>
<comment type="subcellular location">
    <subcellularLocation>
        <location evidence="3">Secreted</location>
    </subcellularLocation>
</comment>
<dbReference type="InterPro" id="IPR017915">
    <property type="entry name" value="Colipase_CS"/>
</dbReference>
<dbReference type="PROSITE" id="PS51342">
    <property type="entry name" value="COLIPASE_2"/>
    <property type="match status" value="1"/>
</dbReference>
<dbReference type="PANTHER" id="PTHR10041">
    <property type="entry name" value="COLIPASE"/>
    <property type="match status" value="1"/>
</dbReference>
<dbReference type="InterPro" id="IPR001981">
    <property type="entry name" value="Colipase"/>
</dbReference>
<evidence type="ECO:0000256" key="3">
    <source>
        <dbReference type="ARBA" id="ARBA00004613"/>
    </source>
</evidence>
<dbReference type="PROSITE" id="PS00121">
    <property type="entry name" value="COLIPASE_1"/>
    <property type="match status" value="1"/>
</dbReference>
<dbReference type="PANTHER" id="PTHR10041:SF9">
    <property type="entry name" value="COLIPASE"/>
    <property type="match status" value="1"/>
</dbReference>
<evidence type="ECO:0000256" key="6">
    <source>
        <dbReference type="ARBA" id="ARBA00022729"/>
    </source>
</evidence>
<dbReference type="SMART" id="SM00023">
    <property type="entry name" value="COLIPASE"/>
    <property type="match status" value="1"/>
</dbReference>
<evidence type="ECO:0000256" key="5">
    <source>
        <dbReference type="ARBA" id="ARBA00022525"/>
    </source>
</evidence>
<feature type="domain" description="Colipase N-terminal" evidence="12">
    <location>
        <begin position="23"/>
        <end position="59"/>
    </location>
</feature>
<keyword evidence="15" id="KW-1185">Reference proteome</keyword>
<dbReference type="Gene3D" id="2.10.80.10">
    <property type="entry name" value="Lipase, subunit A"/>
    <property type="match status" value="1"/>
</dbReference>
<comment type="function">
    <text evidence="1">Enterostatin has a biological activity as a satiety signal.</text>
</comment>
<evidence type="ECO:0000256" key="9">
    <source>
        <dbReference type="ARBA" id="ARBA00023098"/>
    </source>
</evidence>
<reference evidence="14 15" key="1">
    <citation type="submission" date="2021-05" db="EMBL/GenBank/DDBJ databases">
        <authorList>
            <person name="Zahm M."/>
            <person name="Klopp C."/>
            <person name="Cabau C."/>
            <person name="Kuhl H."/>
            <person name="Suciu R."/>
            <person name="Ciorpac M."/>
            <person name="Holostenco D."/>
            <person name="Gessner J."/>
            <person name="Wuertz S."/>
            <person name="Hohne C."/>
            <person name="Stock M."/>
            <person name="Gislard M."/>
            <person name="Lluch J."/>
            <person name="Milhes M."/>
            <person name="Lampietro C."/>
            <person name="Lopez Roques C."/>
            <person name="Donnadieu C."/>
            <person name="Du K."/>
            <person name="Schartl M."/>
            <person name="Guiguen Y."/>
        </authorList>
    </citation>
    <scope>NUCLEOTIDE SEQUENCE [LARGE SCALE GENOMIC DNA]</scope>
    <source>
        <strain evidence="14">Hh-F2</strain>
        <tissue evidence="14">Blood</tissue>
    </source>
</reference>
<dbReference type="EMBL" id="JAHFZB010000519">
    <property type="protein sequence ID" value="KAK6461364.1"/>
    <property type="molecule type" value="Genomic_DNA"/>
</dbReference>
<evidence type="ECO:0000259" key="13">
    <source>
        <dbReference type="Pfam" id="PF02740"/>
    </source>
</evidence>
<feature type="chain" id="PRO_5047285201" evidence="11">
    <location>
        <begin position="18"/>
        <end position="211"/>
    </location>
</feature>
<dbReference type="Pfam" id="PF01114">
    <property type="entry name" value="Colipase"/>
    <property type="match status" value="1"/>
</dbReference>
<proteinExistence type="predicted"/>
<dbReference type="SUPFAM" id="SSF57190">
    <property type="entry name" value="Colipase-like"/>
    <property type="match status" value="2"/>
</dbReference>
<evidence type="ECO:0000313" key="14">
    <source>
        <dbReference type="EMBL" id="KAK6461364.1"/>
    </source>
</evidence>
<keyword evidence="7" id="KW-0222">Digestion</keyword>